<dbReference type="Proteomes" id="UP000499080">
    <property type="component" value="Unassembled WGS sequence"/>
</dbReference>
<accession>A0A4Y2KSQ4</accession>
<reference evidence="1 2" key="1">
    <citation type="journal article" date="2019" name="Sci. Rep.">
        <title>Orb-weaving spider Araneus ventricosus genome elucidates the spidroin gene catalogue.</title>
        <authorList>
            <person name="Kono N."/>
            <person name="Nakamura H."/>
            <person name="Ohtoshi R."/>
            <person name="Moran D.A.P."/>
            <person name="Shinohara A."/>
            <person name="Yoshida Y."/>
            <person name="Fujiwara M."/>
            <person name="Mori M."/>
            <person name="Tomita M."/>
            <person name="Arakawa K."/>
        </authorList>
    </citation>
    <scope>NUCLEOTIDE SEQUENCE [LARGE SCALE GENOMIC DNA]</scope>
</reference>
<dbReference type="EMBL" id="BGPR01004907">
    <property type="protein sequence ID" value="GBN04697.1"/>
    <property type="molecule type" value="Genomic_DNA"/>
</dbReference>
<dbReference type="AlphaFoldDB" id="A0A4Y2KSQ4"/>
<sequence>IISKTAHIEFLIFPVQNRHCMCPQWASPLESTSGIFNDHYVIPRSSYALGCPFVERSSVEFLDSTNIISRPSEAVNGGGMLLLVAE</sequence>
<gene>
    <name evidence="1" type="ORF">AVEN_242886_1</name>
</gene>
<proteinExistence type="predicted"/>
<name>A0A4Y2KSQ4_ARAVE</name>
<feature type="non-terminal residue" evidence="1">
    <location>
        <position position="1"/>
    </location>
</feature>
<evidence type="ECO:0000313" key="1">
    <source>
        <dbReference type="EMBL" id="GBN04697.1"/>
    </source>
</evidence>
<evidence type="ECO:0000313" key="2">
    <source>
        <dbReference type="Proteomes" id="UP000499080"/>
    </source>
</evidence>
<protein>
    <submittedName>
        <fullName evidence="1">Uncharacterized protein</fullName>
    </submittedName>
</protein>
<keyword evidence="2" id="KW-1185">Reference proteome</keyword>
<comment type="caution">
    <text evidence="1">The sequence shown here is derived from an EMBL/GenBank/DDBJ whole genome shotgun (WGS) entry which is preliminary data.</text>
</comment>
<organism evidence="1 2">
    <name type="scientific">Araneus ventricosus</name>
    <name type="common">Orbweaver spider</name>
    <name type="synonym">Epeira ventricosa</name>
    <dbReference type="NCBI Taxonomy" id="182803"/>
    <lineage>
        <taxon>Eukaryota</taxon>
        <taxon>Metazoa</taxon>
        <taxon>Ecdysozoa</taxon>
        <taxon>Arthropoda</taxon>
        <taxon>Chelicerata</taxon>
        <taxon>Arachnida</taxon>
        <taxon>Araneae</taxon>
        <taxon>Araneomorphae</taxon>
        <taxon>Entelegynae</taxon>
        <taxon>Araneoidea</taxon>
        <taxon>Araneidae</taxon>
        <taxon>Araneus</taxon>
    </lineage>
</organism>